<feature type="region of interest" description="Disordered" evidence="6">
    <location>
        <begin position="109"/>
        <end position="194"/>
    </location>
</feature>
<dbReference type="EMBL" id="CP117884">
    <property type="protein sequence ID" value="WDF83060.1"/>
    <property type="molecule type" value="Genomic_DNA"/>
</dbReference>
<protein>
    <submittedName>
        <fullName evidence="9">MucBP domain-containing protein</fullName>
    </submittedName>
</protein>
<feature type="compositionally biased region" description="Low complexity" evidence="6">
    <location>
        <begin position="81"/>
        <end position="96"/>
    </location>
</feature>
<evidence type="ECO:0000313" key="9">
    <source>
        <dbReference type="EMBL" id="WDF83060.1"/>
    </source>
</evidence>
<feature type="compositionally biased region" description="Polar residues" evidence="6">
    <location>
        <begin position="51"/>
        <end position="73"/>
    </location>
</feature>
<dbReference type="NCBIfam" id="TIGR03715">
    <property type="entry name" value="KxYKxGKxW"/>
    <property type="match status" value="1"/>
</dbReference>
<keyword evidence="10" id="KW-1185">Reference proteome</keyword>
<name>A0ABY7WV77_9LACO</name>
<proteinExistence type="predicted"/>
<keyword evidence="7" id="KW-0812">Transmembrane</keyword>
<dbReference type="InterPro" id="IPR009459">
    <property type="entry name" value="MucBP_dom"/>
</dbReference>
<dbReference type="InterPro" id="IPR022263">
    <property type="entry name" value="KxYKxGKxW"/>
</dbReference>
<gene>
    <name evidence="9" type="ORF">PQ472_02180</name>
</gene>
<dbReference type="InterPro" id="IPR019931">
    <property type="entry name" value="LPXTG_anchor"/>
</dbReference>
<dbReference type="Gene3D" id="3.10.20.320">
    <property type="entry name" value="Putative peptidoglycan bound protein (lpxtg motif)"/>
    <property type="match status" value="3"/>
</dbReference>
<keyword evidence="1" id="KW-0134">Cell wall</keyword>
<keyword evidence="7" id="KW-1133">Transmembrane helix</keyword>
<reference evidence="9 10" key="1">
    <citation type="submission" date="2023-02" db="EMBL/GenBank/DDBJ databases">
        <title>Genome sequence of Lacticaseibacillus sp. KACC 23028.</title>
        <authorList>
            <person name="Kim S."/>
            <person name="Heo J."/>
            <person name="Kwon S.-W."/>
        </authorList>
    </citation>
    <scope>NUCLEOTIDE SEQUENCE [LARGE SCALE GENOMIC DNA]</scope>
    <source>
        <strain evidence="9 10">KACC 23028</strain>
    </source>
</reference>
<dbReference type="Pfam" id="PF19258">
    <property type="entry name" value="KxYKxGKxW_sig"/>
    <property type="match status" value="1"/>
</dbReference>
<feature type="compositionally biased region" description="Polar residues" evidence="6">
    <location>
        <begin position="167"/>
        <end position="182"/>
    </location>
</feature>
<keyword evidence="2" id="KW-0964">Secreted</keyword>
<evidence type="ECO:0000313" key="10">
    <source>
        <dbReference type="Proteomes" id="UP001220377"/>
    </source>
</evidence>
<evidence type="ECO:0000256" key="1">
    <source>
        <dbReference type="ARBA" id="ARBA00022512"/>
    </source>
</evidence>
<feature type="region of interest" description="Disordered" evidence="6">
    <location>
        <begin position="47"/>
        <end position="97"/>
    </location>
</feature>
<evidence type="ECO:0000256" key="3">
    <source>
        <dbReference type="ARBA" id="ARBA00022729"/>
    </source>
</evidence>
<keyword evidence="5" id="KW-0572">Peptidoglycan-anchor</keyword>
<evidence type="ECO:0000256" key="4">
    <source>
        <dbReference type="ARBA" id="ARBA00022737"/>
    </source>
</evidence>
<sequence length="881" mass="93102">MTGKDMMGSNIITRVKLYKSGKLWVAAIVTIAGFATVTVTQTTTTFASADAPTTSVAEQANNPQKSDVAQTQDDVVEPVSTPQQATNTPETTPETPGQAVDAIVQEKSAINPSETAVNKSTASKQEASSQQTGTMSADKDQSKTEAVRVNEADASPVDPAGTAKSPIETSNPLVTTKDSNGDVSVDPDHTGENGVAITPVETKDYFNAQNKDKQQLTIDDTGAVVLTDGTIYMKYPQYNKGLGLLVANQQIDFKSNFSLDVTMSAKYDPDTMKNANNIIWLGGDGTSLFFAPLDASELSEKAVPGEFLGLPKPYNTDGKDVLSFNISTNARNNIVGYTDKEDANQWYVFQGNANALEPVDDVVATGIAIGQEKGQVSYNFNMNYKAANREITTIVTDELTNTQLQKWTYAIPNSWSNETYSMGVSASIADSRATYTAKVNSYTYTPVKGTLNIAAQGLPSDVEQPTQTGIKGMAGNIVAFYPAGTTPTTMDENGVAVATAIEVPAIDGYTLKDTQFVTIGADATTITLNYHKPTSIDVHYFGDDGRELQPATEMTGDVGAKYSLAGAPKFEGYTFKAATSSTNNKENVFIDGPQTVTYLYTKDVVASAGTTVHFFDENGNQIADSQTFSGNVGETYDSAPATIDGYTYQHLSADSAPVRGLLSTAAETVNYLYTKDPVAGAPVRVSFVDSSGNVLRADETLTGNIDDSYSVAPVEIAGYTYQGLANSSGPKSGLIASAPQRIMFIYKKNATPTTGTTPTLPQTGGGTITDQPAVTPAPTAAVPTVVPATPELPATGGTLSPTEPVHNALPDTHSAATPQQIAASTSARASRPRLIANAVSQTKQVTLPQTGEQHNQVLALIGAALLGLTALFGLQLRRREK</sequence>
<feature type="transmembrane region" description="Helical" evidence="7">
    <location>
        <begin position="21"/>
        <end position="39"/>
    </location>
</feature>
<feature type="domain" description="Gram-positive cocci surface proteins LPxTG" evidence="8">
    <location>
        <begin position="847"/>
        <end position="881"/>
    </location>
</feature>
<evidence type="ECO:0000256" key="6">
    <source>
        <dbReference type="SAM" id="MobiDB-lite"/>
    </source>
</evidence>
<dbReference type="PROSITE" id="PS50847">
    <property type="entry name" value="GRAM_POS_ANCHORING"/>
    <property type="match status" value="1"/>
</dbReference>
<evidence type="ECO:0000256" key="2">
    <source>
        <dbReference type="ARBA" id="ARBA00022525"/>
    </source>
</evidence>
<organism evidence="9 10">
    <name type="scientific">Lacticaseibacillus pabuli</name>
    <dbReference type="NCBI Taxonomy" id="3025672"/>
    <lineage>
        <taxon>Bacteria</taxon>
        <taxon>Bacillati</taxon>
        <taxon>Bacillota</taxon>
        <taxon>Bacilli</taxon>
        <taxon>Lactobacillales</taxon>
        <taxon>Lactobacillaceae</taxon>
        <taxon>Lacticaseibacillus</taxon>
    </lineage>
</organism>
<feature type="transmembrane region" description="Helical" evidence="7">
    <location>
        <begin position="857"/>
        <end position="876"/>
    </location>
</feature>
<feature type="compositionally biased region" description="Basic and acidic residues" evidence="6">
    <location>
        <begin position="137"/>
        <end position="151"/>
    </location>
</feature>
<dbReference type="Proteomes" id="UP001220377">
    <property type="component" value="Chromosome"/>
</dbReference>
<keyword evidence="7" id="KW-0472">Membrane</keyword>
<evidence type="ECO:0000256" key="7">
    <source>
        <dbReference type="SAM" id="Phobius"/>
    </source>
</evidence>
<evidence type="ECO:0000256" key="5">
    <source>
        <dbReference type="ARBA" id="ARBA00023088"/>
    </source>
</evidence>
<evidence type="ECO:0000259" key="8">
    <source>
        <dbReference type="PROSITE" id="PS50847"/>
    </source>
</evidence>
<accession>A0ABY7WV77</accession>
<feature type="compositionally biased region" description="Polar residues" evidence="6">
    <location>
        <begin position="109"/>
        <end position="135"/>
    </location>
</feature>
<keyword evidence="4" id="KW-0677">Repeat</keyword>
<dbReference type="RefSeq" id="WP_274260955.1">
    <property type="nucleotide sequence ID" value="NZ_CP117884.1"/>
</dbReference>
<dbReference type="NCBIfam" id="TIGR01167">
    <property type="entry name" value="LPXTG_anchor"/>
    <property type="match status" value="1"/>
</dbReference>
<keyword evidence="3" id="KW-0732">Signal</keyword>
<dbReference type="Pfam" id="PF06458">
    <property type="entry name" value="MucBP"/>
    <property type="match status" value="3"/>
</dbReference>
<dbReference type="Pfam" id="PF00746">
    <property type="entry name" value="Gram_pos_anchor"/>
    <property type="match status" value="1"/>
</dbReference>